<organism evidence="1">
    <name type="scientific">uncultured Caudovirales phage</name>
    <dbReference type="NCBI Taxonomy" id="2100421"/>
    <lineage>
        <taxon>Viruses</taxon>
        <taxon>Duplodnaviria</taxon>
        <taxon>Heunggongvirae</taxon>
        <taxon>Uroviricota</taxon>
        <taxon>Caudoviricetes</taxon>
        <taxon>Peduoviridae</taxon>
        <taxon>Maltschvirus</taxon>
        <taxon>Maltschvirus maltsch</taxon>
    </lineage>
</organism>
<evidence type="ECO:0000313" key="1">
    <source>
        <dbReference type="EMBL" id="CAB4137448.1"/>
    </source>
</evidence>
<sequence length="295" mass="29643">MALSSALAMAGMAIGGEILSAKSQKKAAKRASGIAQDTAAQNNALARWMYGQNAGVLSPYQQRGNAAGNAMNALLGLGVPSNNAGTGFIDGYAANDAGMMPQGSPMGMMPQDDMAMFNDGMSINGAPTAMGDFGQGYLPATAPTAQGAPQTGMAQAGQPNALSQYQDAFNNYRNSTGYQFRLNEGQRALGSNFAARGLSNSGAAARSLSGFNQNMASGEFGNYMNQLAGIQNMGLGAGSAQAGVGQNFVNTVSANNNSAGTAAANAALLRGNATAGMWGGIAGGIGNIFGSSFGR</sequence>
<dbReference type="EMBL" id="LR796336">
    <property type="protein sequence ID" value="CAB4137448.1"/>
    <property type="molecule type" value="Genomic_DNA"/>
</dbReference>
<accession>A0A6J5LSL9</accession>
<gene>
    <name evidence="1" type="ORF">UFOVP319_34</name>
</gene>
<reference evidence="1" key="1">
    <citation type="submission" date="2020-04" db="EMBL/GenBank/DDBJ databases">
        <authorList>
            <person name="Chiriac C."/>
            <person name="Salcher M."/>
            <person name="Ghai R."/>
            <person name="Kavagutti S V."/>
        </authorList>
    </citation>
    <scope>NUCLEOTIDE SEQUENCE</scope>
</reference>
<proteinExistence type="predicted"/>
<name>A0A6J5LSL9_9CAUD</name>
<protein>
    <recommendedName>
        <fullName evidence="2">DNA transfer protein</fullName>
    </recommendedName>
</protein>
<evidence type="ECO:0008006" key="2">
    <source>
        <dbReference type="Google" id="ProtNLM"/>
    </source>
</evidence>